<dbReference type="SMART" id="SM00345">
    <property type="entry name" value="HTH_GNTR"/>
    <property type="match status" value="1"/>
</dbReference>
<comment type="caution">
    <text evidence="5">The sequence shown here is derived from an EMBL/GenBank/DDBJ whole genome shotgun (WGS) entry which is preliminary data.</text>
</comment>
<evidence type="ECO:0000256" key="3">
    <source>
        <dbReference type="ARBA" id="ARBA00023163"/>
    </source>
</evidence>
<organism evidence="5 6">
    <name type="scientific">Peribacillus simplex</name>
    <dbReference type="NCBI Taxonomy" id="1478"/>
    <lineage>
        <taxon>Bacteria</taxon>
        <taxon>Bacillati</taxon>
        <taxon>Bacillota</taxon>
        <taxon>Bacilli</taxon>
        <taxon>Bacillales</taxon>
        <taxon>Bacillaceae</taxon>
        <taxon>Peribacillus</taxon>
    </lineage>
</organism>
<dbReference type="PROSITE" id="PS50949">
    <property type="entry name" value="HTH_GNTR"/>
    <property type="match status" value="1"/>
</dbReference>
<dbReference type="InterPro" id="IPR036388">
    <property type="entry name" value="WH-like_DNA-bd_sf"/>
</dbReference>
<name>A0A8B5Y2R7_9BACI</name>
<dbReference type="SUPFAM" id="SSF46785">
    <property type="entry name" value="Winged helix' DNA-binding domain"/>
    <property type="match status" value="1"/>
</dbReference>
<keyword evidence="1" id="KW-0805">Transcription regulation</keyword>
<evidence type="ECO:0000313" key="5">
    <source>
        <dbReference type="EMBL" id="TVX83011.1"/>
    </source>
</evidence>
<dbReference type="InterPro" id="IPR036390">
    <property type="entry name" value="WH_DNA-bd_sf"/>
</dbReference>
<dbReference type="Pfam" id="PF00392">
    <property type="entry name" value="GntR"/>
    <property type="match status" value="1"/>
</dbReference>
<dbReference type="GO" id="GO:0003677">
    <property type="term" value="F:DNA binding"/>
    <property type="evidence" value="ECO:0007669"/>
    <property type="project" value="UniProtKB-KW"/>
</dbReference>
<gene>
    <name evidence="5" type="ORF">FQP34_05400</name>
</gene>
<evidence type="ECO:0000256" key="1">
    <source>
        <dbReference type="ARBA" id="ARBA00023015"/>
    </source>
</evidence>
<dbReference type="Gene3D" id="1.10.10.10">
    <property type="entry name" value="Winged helix-like DNA-binding domain superfamily/Winged helix DNA-binding domain"/>
    <property type="match status" value="1"/>
</dbReference>
<dbReference type="AlphaFoldDB" id="A0A8B5Y2R7"/>
<dbReference type="EMBL" id="VNKI01000002">
    <property type="protein sequence ID" value="TVX83011.1"/>
    <property type="molecule type" value="Genomic_DNA"/>
</dbReference>
<evidence type="ECO:0000259" key="4">
    <source>
        <dbReference type="PROSITE" id="PS50949"/>
    </source>
</evidence>
<keyword evidence="2" id="KW-0238">DNA-binding</keyword>
<feature type="domain" description="HTH gntR-type" evidence="4">
    <location>
        <begin position="20"/>
        <end position="87"/>
    </location>
</feature>
<dbReference type="PANTHER" id="PTHR43537">
    <property type="entry name" value="TRANSCRIPTIONAL REGULATOR, GNTR FAMILY"/>
    <property type="match status" value="1"/>
</dbReference>
<keyword evidence="3" id="KW-0804">Transcription</keyword>
<dbReference type="PANTHER" id="PTHR43537:SF24">
    <property type="entry name" value="GLUCONATE OPERON TRANSCRIPTIONAL REPRESSOR"/>
    <property type="match status" value="1"/>
</dbReference>
<proteinExistence type="predicted"/>
<dbReference type="GO" id="GO:0003700">
    <property type="term" value="F:DNA-binding transcription factor activity"/>
    <property type="evidence" value="ECO:0007669"/>
    <property type="project" value="InterPro"/>
</dbReference>
<evidence type="ECO:0000313" key="6">
    <source>
        <dbReference type="Proteomes" id="UP000317770"/>
    </source>
</evidence>
<reference evidence="5 6" key="1">
    <citation type="submission" date="2019-07" db="EMBL/GenBank/DDBJ databases">
        <title>Genome assembly of Bacillus simplex strain GGC-P6A.</title>
        <authorList>
            <person name="Jennings M.E."/>
            <person name="Barton H.A."/>
        </authorList>
    </citation>
    <scope>NUCLEOTIDE SEQUENCE [LARGE SCALE GENOMIC DNA]</scope>
    <source>
        <strain evidence="5 6">GGC-P6A</strain>
    </source>
</reference>
<sequence length="144" mass="16583">MKKDGLIIWRIQLKPIEKERTTQDKIYKQIKKAILFGGIASDEIFTEVQLAERLNTSRTPVRAAIQDLVKDGLLVSIPRKGLTVRKITPEEQDEIFLLRSAIEVESVKKLTQEITTPEQLRLLKLILKQQEEAFKMMMLLVLLG</sequence>
<dbReference type="Proteomes" id="UP000317770">
    <property type="component" value="Unassembled WGS sequence"/>
</dbReference>
<accession>A0A8B5Y2R7</accession>
<dbReference type="PRINTS" id="PR00035">
    <property type="entry name" value="HTHGNTR"/>
</dbReference>
<protein>
    <submittedName>
        <fullName evidence="5">GntR family transcriptional regulator</fullName>
    </submittedName>
</protein>
<evidence type="ECO:0000256" key="2">
    <source>
        <dbReference type="ARBA" id="ARBA00023125"/>
    </source>
</evidence>
<dbReference type="InterPro" id="IPR000524">
    <property type="entry name" value="Tscrpt_reg_HTH_GntR"/>
</dbReference>
<dbReference type="CDD" id="cd07377">
    <property type="entry name" value="WHTH_GntR"/>
    <property type="match status" value="1"/>
</dbReference>